<accession>A0A3S1AJU2</accession>
<dbReference type="CDD" id="cd00060">
    <property type="entry name" value="FHA"/>
    <property type="match status" value="2"/>
</dbReference>
<reference evidence="3" key="2">
    <citation type="journal article" date="2019" name="Genome Biol. Evol.">
        <title>Day and night: Metabolic profiles and evolutionary relationships of six axenic non-marine cyanobacteria.</title>
        <authorList>
            <person name="Will S.E."/>
            <person name="Henke P."/>
            <person name="Boedeker C."/>
            <person name="Huang S."/>
            <person name="Brinkmann H."/>
            <person name="Rohde M."/>
            <person name="Jarek M."/>
            <person name="Friedl T."/>
            <person name="Seufert S."/>
            <person name="Schumacher M."/>
            <person name="Overmann J."/>
            <person name="Neumann-Schaal M."/>
            <person name="Petersen J."/>
        </authorList>
    </citation>
    <scope>NUCLEOTIDE SEQUENCE [LARGE SCALE GENOMIC DNA]</scope>
    <source>
        <strain evidence="3">PCC 7102</strain>
    </source>
</reference>
<protein>
    <recommendedName>
        <fullName evidence="2">FHA domain-containing protein</fullName>
    </recommendedName>
</protein>
<keyword evidence="1" id="KW-0472">Membrane</keyword>
<dbReference type="SUPFAM" id="SSF49879">
    <property type="entry name" value="SMAD/FHA domain"/>
    <property type="match status" value="2"/>
</dbReference>
<evidence type="ECO:0000259" key="2">
    <source>
        <dbReference type="PROSITE" id="PS50006"/>
    </source>
</evidence>
<reference evidence="3" key="1">
    <citation type="submission" date="2018-12" db="EMBL/GenBank/DDBJ databases">
        <authorList>
            <person name="Will S."/>
            <person name="Neumann-Schaal M."/>
            <person name="Henke P."/>
        </authorList>
    </citation>
    <scope>NUCLEOTIDE SEQUENCE</scope>
    <source>
        <strain evidence="3">PCC 7102</strain>
    </source>
</reference>
<sequence>MTVSFDKPTVFDSPAFIELGNKGEILRLYLEKDQHKLGRDPEWADLKVPVDWGLVSRRQAIFVREGNLYRIFDGDGTKSSTHGIFVNGTRVSASSGYLLTSGAQLEIAKSSDHILLTYSNAVISKPPENIVLPSNRRLVLKGIKEFPIKLGRAPNSDVYSSMQLDAPTVSRLHAKIYTNGNGAYGSLVDVNTLIPANTPTEIIKTSFVYSATWKNLGLNWGVLIIHISVCIGVSLWLQKRKDIV</sequence>
<feature type="domain" description="FHA" evidence="2">
    <location>
        <begin position="35"/>
        <end position="91"/>
    </location>
</feature>
<dbReference type="AlphaFoldDB" id="A0A3S1AJU2"/>
<feature type="transmembrane region" description="Helical" evidence="1">
    <location>
        <begin position="217"/>
        <end position="237"/>
    </location>
</feature>
<comment type="caution">
    <text evidence="3">The sequence shown here is derived from an EMBL/GenBank/DDBJ whole genome shotgun (WGS) entry which is preliminary data.</text>
</comment>
<proteinExistence type="predicted"/>
<dbReference type="Gene3D" id="2.60.200.20">
    <property type="match status" value="2"/>
</dbReference>
<evidence type="ECO:0000313" key="3">
    <source>
        <dbReference type="EMBL" id="RUT02542.1"/>
    </source>
</evidence>
<keyword evidence="4" id="KW-1185">Reference proteome</keyword>
<feature type="domain" description="FHA" evidence="2">
    <location>
        <begin position="148"/>
        <end position="177"/>
    </location>
</feature>
<dbReference type="RefSeq" id="WP_233787167.1">
    <property type="nucleotide sequence ID" value="NZ_RSCL01000016.1"/>
</dbReference>
<dbReference type="EMBL" id="RSCL01000016">
    <property type="protein sequence ID" value="RUT02542.1"/>
    <property type="molecule type" value="Genomic_DNA"/>
</dbReference>
<keyword evidence="1" id="KW-1133">Transmembrane helix</keyword>
<dbReference type="SMART" id="SM00240">
    <property type="entry name" value="FHA"/>
    <property type="match status" value="2"/>
</dbReference>
<evidence type="ECO:0000313" key="4">
    <source>
        <dbReference type="Proteomes" id="UP000271624"/>
    </source>
</evidence>
<dbReference type="Proteomes" id="UP000271624">
    <property type="component" value="Unassembled WGS sequence"/>
</dbReference>
<evidence type="ECO:0000256" key="1">
    <source>
        <dbReference type="SAM" id="Phobius"/>
    </source>
</evidence>
<dbReference type="Pfam" id="PF00498">
    <property type="entry name" value="FHA"/>
    <property type="match status" value="1"/>
</dbReference>
<dbReference type="InterPro" id="IPR008984">
    <property type="entry name" value="SMAD_FHA_dom_sf"/>
</dbReference>
<name>A0A3S1AJU2_9CYAN</name>
<keyword evidence="1" id="KW-0812">Transmembrane</keyword>
<dbReference type="PROSITE" id="PS50006">
    <property type="entry name" value="FHA_DOMAIN"/>
    <property type="match status" value="2"/>
</dbReference>
<gene>
    <name evidence="3" type="ORF">DSM106972_060200</name>
</gene>
<dbReference type="InterPro" id="IPR000253">
    <property type="entry name" value="FHA_dom"/>
</dbReference>
<organism evidence="3 4">
    <name type="scientific">Dulcicalothrix desertica PCC 7102</name>
    <dbReference type="NCBI Taxonomy" id="232991"/>
    <lineage>
        <taxon>Bacteria</taxon>
        <taxon>Bacillati</taxon>
        <taxon>Cyanobacteriota</taxon>
        <taxon>Cyanophyceae</taxon>
        <taxon>Nostocales</taxon>
        <taxon>Calotrichaceae</taxon>
        <taxon>Dulcicalothrix</taxon>
    </lineage>
</organism>